<evidence type="ECO:0000313" key="3">
    <source>
        <dbReference type="Proteomes" id="UP001597419"/>
    </source>
</evidence>
<evidence type="ECO:0000313" key="2">
    <source>
        <dbReference type="EMBL" id="MFD2464305.1"/>
    </source>
</evidence>
<reference evidence="3" key="1">
    <citation type="journal article" date="2019" name="Int. J. Syst. Evol. Microbiol.">
        <title>The Global Catalogue of Microorganisms (GCM) 10K type strain sequencing project: providing services to taxonomists for standard genome sequencing and annotation.</title>
        <authorList>
            <consortium name="The Broad Institute Genomics Platform"/>
            <consortium name="The Broad Institute Genome Sequencing Center for Infectious Disease"/>
            <person name="Wu L."/>
            <person name="Ma J."/>
        </authorList>
    </citation>
    <scope>NUCLEOTIDE SEQUENCE [LARGE SCALE GENOMIC DNA]</scope>
    <source>
        <strain evidence="3">CGMCC 4.7643</strain>
    </source>
</reference>
<evidence type="ECO:0008006" key="4">
    <source>
        <dbReference type="Google" id="ProtNLM"/>
    </source>
</evidence>
<feature type="region of interest" description="Disordered" evidence="1">
    <location>
        <begin position="1"/>
        <end position="23"/>
    </location>
</feature>
<name>A0ABW5GTW1_9PSEU</name>
<accession>A0ABW5GTW1</accession>
<protein>
    <recommendedName>
        <fullName evidence="4">ESX-1 secretion-associated protein</fullName>
    </recommendedName>
</protein>
<comment type="caution">
    <text evidence="2">The sequence shown here is derived from an EMBL/GenBank/DDBJ whole genome shotgun (WGS) entry which is preliminary data.</text>
</comment>
<dbReference type="RefSeq" id="WP_345404964.1">
    <property type="nucleotide sequence ID" value="NZ_BAABHG010000017.1"/>
</dbReference>
<keyword evidence="3" id="KW-1185">Reference proteome</keyword>
<dbReference type="EMBL" id="JBHUKU010000025">
    <property type="protein sequence ID" value="MFD2464305.1"/>
    <property type="molecule type" value="Genomic_DNA"/>
</dbReference>
<dbReference type="Proteomes" id="UP001597419">
    <property type="component" value="Unassembled WGS sequence"/>
</dbReference>
<sequence length="166" mass="18066">MDGTTWEKPGSAAGDKPSTGDAGKNYLNDLLNPQMDAAGARRIATGGDELKKMAETGGFAINEAGLQTYLKACDKFLEGYDYWKGQLQVLTLPAKMGGSQYAGAVANFNVKVANGDKQALLPNLDLMAEGIKTAREALLIARKNYRETEERHNVTFAKLNKERDHQ</sequence>
<evidence type="ECO:0000256" key="1">
    <source>
        <dbReference type="SAM" id="MobiDB-lite"/>
    </source>
</evidence>
<proteinExistence type="predicted"/>
<organism evidence="2 3">
    <name type="scientific">Amycolatopsis samaneae</name>
    <dbReference type="NCBI Taxonomy" id="664691"/>
    <lineage>
        <taxon>Bacteria</taxon>
        <taxon>Bacillati</taxon>
        <taxon>Actinomycetota</taxon>
        <taxon>Actinomycetes</taxon>
        <taxon>Pseudonocardiales</taxon>
        <taxon>Pseudonocardiaceae</taxon>
        <taxon>Amycolatopsis</taxon>
    </lineage>
</organism>
<gene>
    <name evidence="2" type="ORF">ACFSYJ_37205</name>
</gene>